<dbReference type="AlphaFoldDB" id="A0A2K9PMJ6"/>
<evidence type="ECO:0000313" key="5">
    <source>
        <dbReference type="Proteomes" id="UP000235826"/>
    </source>
</evidence>
<dbReference type="Pfam" id="PF17148">
    <property type="entry name" value="DUF5117"/>
    <property type="match status" value="1"/>
</dbReference>
<evidence type="ECO:0000259" key="3">
    <source>
        <dbReference type="Pfam" id="PF17162"/>
    </source>
</evidence>
<dbReference type="Proteomes" id="UP000235826">
    <property type="component" value="Chromosome"/>
</dbReference>
<dbReference type="Pfam" id="PF16313">
    <property type="entry name" value="DUF4953"/>
    <property type="match status" value="1"/>
</dbReference>
<name>A0A2K9PMJ6_9FLAO</name>
<dbReference type="InterPro" id="IPR032534">
    <property type="entry name" value="EcxA_zinc-bd"/>
</dbReference>
<dbReference type="CDD" id="cd04276">
    <property type="entry name" value="ZnMc_MMP_like_2"/>
    <property type="match status" value="1"/>
</dbReference>
<organism evidence="4 5">
    <name type="scientific">Flavivirga eckloniae</name>
    <dbReference type="NCBI Taxonomy" id="1803846"/>
    <lineage>
        <taxon>Bacteria</taxon>
        <taxon>Pseudomonadati</taxon>
        <taxon>Bacteroidota</taxon>
        <taxon>Flavobacteriia</taxon>
        <taxon>Flavobacteriales</taxon>
        <taxon>Flavobacteriaceae</taxon>
        <taxon>Flavivirga</taxon>
    </lineage>
</organism>
<evidence type="ECO:0000313" key="4">
    <source>
        <dbReference type="EMBL" id="AUP78282.1"/>
    </source>
</evidence>
<feature type="domain" description="DUF5118" evidence="3">
    <location>
        <begin position="29"/>
        <end position="72"/>
    </location>
</feature>
<dbReference type="SUPFAM" id="SSF55486">
    <property type="entry name" value="Metalloproteases ('zincins'), catalytic domain"/>
    <property type="match status" value="1"/>
</dbReference>
<sequence length="782" mass="90509">MRSYIKIATLMLYIISVQSYAQKIMNNVKPYQEVITSEIMTQKGFLLTHLLNNKLYLEIPSAILNKAMLFVEHHKYSNPQQVKWEKRGNRIHLIISEIESKVGGVIPVTKKTSKDKFDVKITPAIFPILTIGANGSSYVIDVSSLFLSTPKPLSGRGKVYQDLAFIDKVLTFDNVIEVKTSKTFSSEQGPLTVNIDFSLFLLPSPMMPRLYNYRIGFGKEEDYLNPVMERASITRWRLVKKNKEQVLSEPIKPITFYYDPATPEKWKPYLKAGVEEWLQAFEAAGFKNAIVIKEPPINDRNFSINSLRYSFIRWLDRTNYRGYGSGGAGSVNNYIDKRTGEILKGDILIGAPYEYLSDKYFIRCSPLDKRAQQYPFPDDLMGELIQRITAHEAGHVFGLKDGHYGEYAYPFEKMRDKEWLEKMGHTPSVMNYTQQNSVVQPEDSIPPILLNQKVGPTDVYSIRWGYTSFQNIKTPDDELPYLEKIIKEQDSIPWYKYKLDVRDRNSRFGPDATSQVVDCDNPIKVTTLGLENLKRVIKLLPKAVHNERDNIALKRLYFKTLNHWVNEMKSIVSLVGGYTTQHKGSNQKGAVYNAISTEIQKEAVEFLIKEAFNKPDWLILPEITRKFETNSTLENITNRQLRVLRSLFFHQRLRNLEEMDLTMKRSYKIIDLLNDLQVGLWHELDEKTVKINPYRQQIQLAYIMILKQSLEIDNKKRLVVNSGLDKAFVQYKLSNYTRAILFNALFVVKKAIKKVKNTIKEPITKKHLELCLMEINKTPKID</sequence>
<dbReference type="EMBL" id="CP025791">
    <property type="protein sequence ID" value="AUP78282.1"/>
    <property type="molecule type" value="Genomic_DNA"/>
</dbReference>
<dbReference type="PANTHER" id="PTHR38478">
    <property type="entry name" value="PEPTIDASE M1A AND M12B"/>
    <property type="match status" value="1"/>
</dbReference>
<evidence type="ECO:0008006" key="6">
    <source>
        <dbReference type="Google" id="ProtNLM"/>
    </source>
</evidence>
<proteinExistence type="predicted"/>
<evidence type="ECO:0000259" key="1">
    <source>
        <dbReference type="Pfam" id="PF16313"/>
    </source>
</evidence>
<feature type="domain" description="EcxA zinc-binding" evidence="1">
    <location>
        <begin position="375"/>
        <end position="686"/>
    </location>
</feature>
<gene>
    <name evidence="4" type="ORF">C1H87_05955</name>
</gene>
<protein>
    <recommendedName>
        <fullName evidence="6">Zinc-dependent metalloprotease</fullName>
    </recommendedName>
</protein>
<accession>A0A2K9PMJ6</accession>
<dbReference type="KEGG" id="fek:C1H87_05955"/>
<dbReference type="InterPro" id="IPR033428">
    <property type="entry name" value="DUF5118"/>
</dbReference>
<dbReference type="Pfam" id="PF17162">
    <property type="entry name" value="DUF5118"/>
    <property type="match status" value="1"/>
</dbReference>
<dbReference type="InterPro" id="IPR033413">
    <property type="entry name" value="DUF5117"/>
</dbReference>
<feature type="domain" description="DUF5117" evidence="2">
    <location>
        <begin position="78"/>
        <end position="241"/>
    </location>
</feature>
<dbReference type="PANTHER" id="PTHR38478:SF1">
    <property type="entry name" value="ZINC DEPENDENT METALLOPROTEASE DOMAIN LIPOPROTEIN"/>
    <property type="match status" value="1"/>
</dbReference>
<dbReference type="OrthoDB" id="9776599at2"/>
<evidence type="ECO:0000259" key="2">
    <source>
        <dbReference type="Pfam" id="PF17148"/>
    </source>
</evidence>
<dbReference type="InterPro" id="IPR034032">
    <property type="entry name" value="Zn_MMP-like_bac"/>
</dbReference>
<reference evidence="4 5" key="1">
    <citation type="submission" date="2018-01" db="EMBL/GenBank/DDBJ databases">
        <title>Complete genome sequence of Flavivirga eckloniae ECD14 isolated from seaweed Ecklonia cava.</title>
        <authorList>
            <person name="Lee J.H."/>
            <person name="Baik K.S."/>
            <person name="Seong C.N."/>
        </authorList>
    </citation>
    <scope>NUCLEOTIDE SEQUENCE [LARGE SCALE GENOMIC DNA]</scope>
    <source>
        <strain evidence="4 5">ECD14</strain>
    </source>
</reference>
<keyword evidence="5" id="KW-1185">Reference proteome</keyword>
<dbReference type="RefSeq" id="WP_102754938.1">
    <property type="nucleotide sequence ID" value="NZ_CP025791.1"/>
</dbReference>